<comment type="similarity">
    <text evidence="1">Belongs to the LysR transcriptional regulatory family.</text>
</comment>
<evidence type="ECO:0000259" key="5">
    <source>
        <dbReference type="PROSITE" id="PS50931"/>
    </source>
</evidence>
<dbReference type="EMBL" id="CABVLY010000004">
    <property type="protein sequence ID" value="VVU48808.1"/>
    <property type="molecule type" value="Genomic_DNA"/>
</dbReference>
<dbReference type="GO" id="GO:0005829">
    <property type="term" value="C:cytosol"/>
    <property type="evidence" value="ECO:0007669"/>
    <property type="project" value="TreeGrafter"/>
</dbReference>
<keyword evidence="4" id="KW-0804">Transcription</keyword>
<dbReference type="Gene3D" id="3.40.190.290">
    <property type="match status" value="1"/>
</dbReference>
<feature type="domain" description="HTH lysR-type" evidence="5">
    <location>
        <begin position="39"/>
        <end position="96"/>
    </location>
</feature>
<keyword evidence="2" id="KW-0805">Transcription regulation</keyword>
<evidence type="ECO:0000313" key="7">
    <source>
        <dbReference type="Proteomes" id="UP000494201"/>
    </source>
</evidence>
<evidence type="ECO:0000256" key="3">
    <source>
        <dbReference type="ARBA" id="ARBA00023125"/>
    </source>
</evidence>
<dbReference type="Pfam" id="PF03466">
    <property type="entry name" value="LysR_substrate"/>
    <property type="match status" value="1"/>
</dbReference>
<keyword evidence="3" id="KW-0238">DNA-binding</keyword>
<protein>
    <submittedName>
        <fullName evidence="6">LysR family transcriptional regulator</fullName>
    </submittedName>
</protein>
<dbReference type="InterPro" id="IPR005119">
    <property type="entry name" value="LysR_subst-bd"/>
</dbReference>
<proteinExistence type="inferred from homology"/>
<dbReference type="InterPro" id="IPR050950">
    <property type="entry name" value="HTH-type_LysR_regulators"/>
</dbReference>
<evidence type="ECO:0000256" key="4">
    <source>
        <dbReference type="ARBA" id="ARBA00023163"/>
    </source>
</evidence>
<evidence type="ECO:0000256" key="1">
    <source>
        <dbReference type="ARBA" id="ARBA00009437"/>
    </source>
</evidence>
<dbReference type="Gene3D" id="1.10.10.10">
    <property type="entry name" value="Winged helix-like DNA-binding domain superfamily/Winged helix DNA-binding domain"/>
    <property type="match status" value="1"/>
</dbReference>
<dbReference type="InterPro" id="IPR000847">
    <property type="entry name" value="LysR_HTH_N"/>
</dbReference>
<dbReference type="Proteomes" id="UP000494201">
    <property type="component" value="Unassembled WGS sequence"/>
</dbReference>
<dbReference type="PANTHER" id="PTHR30419">
    <property type="entry name" value="HTH-TYPE TRANSCRIPTIONAL REGULATOR YBHD"/>
    <property type="match status" value="1"/>
</dbReference>
<dbReference type="GO" id="GO:0003700">
    <property type="term" value="F:DNA-binding transcription factor activity"/>
    <property type="evidence" value="ECO:0007669"/>
    <property type="project" value="InterPro"/>
</dbReference>
<dbReference type="SUPFAM" id="SSF46785">
    <property type="entry name" value="Winged helix' DNA-binding domain"/>
    <property type="match status" value="1"/>
</dbReference>
<organism evidence="6 7">
    <name type="scientific">Burkholderia anthina</name>
    <dbReference type="NCBI Taxonomy" id="179879"/>
    <lineage>
        <taxon>Bacteria</taxon>
        <taxon>Pseudomonadati</taxon>
        <taxon>Pseudomonadota</taxon>
        <taxon>Betaproteobacteria</taxon>
        <taxon>Burkholderiales</taxon>
        <taxon>Burkholderiaceae</taxon>
        <taxon>Burkholderia</taxon>
        <taxon>Burkholderia cepacia complex</taxon>
    </lineage>
</organism>
<sequence>MADRGGIVCSENAVEQSQFRYDDNLSLSGFVPFRTMSTIKLHQLQALVASAEAGSIRGAARTLGLSQAAVTRALRELEASERLPLLVRAPEGIGFTEYGKTLLTHAKLVLKQLEHAQSDLERMRGRVEGRLSVGVTPWLTMTFLAETVLRFRERMPDVRLELYEALMAVAQPLLRDGSMDFALGHVQPGSSAQEFAFEPLLRYGTSVMVRAGHPHERAKSVHALLDCDWVLNSSADGQAALVDYLFTRHGAQIDERRIVRAQSVAILQTMLEQAGMCTWCPTILAAVRPFGERMRVLPLKETFEPSELGIVTRRSSTLGDAARCFIDCLLQVIRRHARSARGEDLALFRTLELLI</sequence>
<evidence type="ECO:0000313" key="6">
    <source>
        <dbReference type="EMBL" id="VVU48808.1"/>
    </source>
</evidence>
<dbReference type="AlphaFoldDB" id="A0A6P2G526"/>
<dbReference type="Pfam" id="PF00126">
    <property type="entry name" value="HTH_1"/>
    <property type="match status" value="1"/>
</dbReference>
<accession>A0A6P2G526</accession>
<reference evidence="6 7" key="1">
    <citation type="submission" date="2019-09" db="EMBL/GenBank/DDBJ databases">
        <authorList>
            <person name="Depoorter E."/>
        </authorList>
    </citation>
    <scope>NUCLEOTIDE SEQUENCE [LARGE SCALE GENOMIC DNA]</scope>
    <source>
        <strain evidence="6">LMG 20980</strain>
    </source>
</reference>
<dbReference type="GO" id="GO:0003677">
    <property type="term" value="F:DNA binding"/>
    <property type="evidence" value="ECO:0007669"/>
    <property type="project" value="UniProtKB-KW"/>
</dbReference>
<evidence type="ECO:0000256" key="2">
    <source>
        <dbReference type="ARBA" id="ARBA00023015"/>
    </source>
</evidence>
<dbReference type="InterPro" id="IPR036388">
    <property type="entry name" value="WH-like_DNA-bd_sf"/>
</dbReference>
<dbReference type="PROSITE" id="PS50931">
    <property type="entry name" value="HTH_LYSR"/>
    <property type="match status" value="1"/>
</dbReference>
<dbReference type="InterPro" id="IPR036390">
    <property type="entry name" value="WH_DNA-bd_sf"/>
</dbReference>
<gene>
    <name evidence="6" type="ORF">BAN20980_01507</name>
</gene>
<dbReference type="PANTHER" id="PTHR30419:SF30">
    <property type="entry name" value="LYSR FAMILY TRANSCRIPTIONAL REGULATOR"/>
    <property type="match status" value="1"/>
</dbReference>
<name>A0A6P2G526_9BURK</name>
<dbReference type="SUPFAM" id="SSF53850">
    <property type="entry name" value="Periplasmic binding protein-like II"/>
    <property type="match status" value="1"/>
</dbReference>